<evidence type="ECO:0000313" key="5">
    <source>
        <dbReference type="Proteomes" id="UP000253628"/>
    </source>
</evidence>
<dbReference type="InterPro" id="IPR036928">
    <property type="entry name" value="AS_sf"/>
</dbReference>
<gene>
    <name evidence="4" type="ORF">DFR37_105252</name>
</gene>
<dbReference type="PANTHER" id="PTHR11895">
    <property type="entry name" value="TRANSAMIDASE"/>
    <property type="match status" value="1"/>
</dbReference>
<dbReference type="AlphaFoldDB" id="A0A366HDW2"/>
<comment type="similarity">
    <text evidence="1">Belongs to the amidase family.</text>
</comment>
<evidence type="ECO:0000256" key="2">
    <source>
        <dbReference type="SAM" id="MobiDB-lite"/>
    </source>
</evidence>
<evidence type="ECO:0000256" key="1">
    <source>
        <dbReference type="ARBA" id="ARBA00009199"/>
    </source>
</evidence>
<dbReference type="InterPro" id="IPR000120">
    <property type="entry name" value="Amidase"/>
</dbReference>
<dbReference type="EMBL" id="QNRQ01000005">
    <property type="protein sequence ID" value="RBP39456.1"/>
    <property type="molecule type" value="Genomic_DNA"/>
</dbReference>
<feature type="region of interest" description="Disordered" evidence="2">
    <location>
        <begin position="240"/>
        <end position="259"/>
    </location>
</feature>
<evidence type="ECO:0000313" key="4">
    <source>
        <dbReference type="EMBL" id="RBP39456.1"/>
    </source>
</evidence>
<proteinExistence type="inferred from homology"/>
<dbReference type="Proteomes" id="UP000253628">
    <property type="component" value="Unassembled WGS sequence"/>
</dbReference>
<dbReference type="InterPro" id="IPR023631">
    <property type="entry name" value="Amidase_dom"/>
</dbReference>
<dbReference type="GO" id="GO:0016740">
    <property type="term" value="F:transferase activity"/>
    <property type="evidence" value="ECO:0007669"/>
    <property type="project" value="UniProtKB-KW"/>
</dbReference>
<dbReference type="RefSeq" id="WP_113933407.1">
    <property type="nucleotide sequence ID" value="NZ_JACCEU010000003.1"/>
</dbReference>
<name>A0A366HDW2_9BURK</name>
<evidence type="ECO:0000259" key="3">
    <source>
        <dbReference type="Pfam" id="PF01425"/>
    </source>
</evidence>
<dbReference type="PROSITE" id="PS00571">
    <property type="entry name" value="AMIDASES"/>
    <property type="match status" value="1"/>
</dbReference>
<organism evidence="4 5">
    <name type="scientific">Eoetvoesiella caeni</name>
    <dbReference type="NCBI Taxonomy" id="645616"/>
    <lineage>
        <taxon>Bacteria</taxon>
        <taxon>Pseudomonadati</taxon>
        <taxon>Pseudomonadota</taxon>
        <taxon>Betaproteobacteria</taxon>
        <taxon>Burkholderiales</taxon>
        <taxon>Alcaligenaceae</taxon>
        <taxon>Eoetvoesiella</taxon>
    </lineage>
</organism>
<comment type="caution">
    <text evidence="4">The sequence shown here is derived from an EMBL/GenBank/DDBJ whole genome shotgun (WGS) entry which is preliminary data.</text>
</comment>
<reference evidence="4 5" key="1">
    <citation type="submission" date="2018-06" db="EMBL/GenBank/DDBJ databases">
        <title>Genomic Encyclopedia of Type Strains, Phase IV (KMG-IV): sequencing the most valuable type-strain genomes for metagenomic binning, comparative biology and taxonomic classification.</title>
        <authorList>
            <person name="Goeker M."/>
        </authorList>
    </citation>
    <scope>NUCLEOTIDE SEQUENCE [LARGE SCALE GENOMIC DNA]</scope>
    <source>
        <strain evidence="4 5">DSM 25520</strain>
    </source>
</reference>
<feature type="domain" description="Amidase" evidence="3">
    <location>
        <begin position="33"/>
        <end position="450"/>
    </location>
</feature>
<keyword evidence="5" id="KW-1185">Reference proteome</keyword>
<dbReference type="SUPFAM" id="SSF75304">
    <property type="entry name" value="Amidase signature (AS) enzymes"/>
    <property type="match status" value="1"/>
</dbReference>
<dbReference type="Gene3D" id="3.90.1300.10">
    <property type="entry name" value="Amidase signature (AS) domain"/>
    <property type="match status" value="1"/>
</dbReference>
<dbReference type="OrthoDB" id="8576090at2"/>
<protein>
    <submittedName>
        <fullName evidence="4">Aspartyl-tRNA(Asn)/glutamyl-tRNA(Gln) amidotransferase subunit A</fullName>
    </submittedName>
</protein>
<dbReference type="PANTHER" id="PTHR11895:SF7">
    <property type="entry name" value="GLUTAMYL-TRNA(GLN) AMIDOTRANSFERASE SUBUNIT A, MITOCHONDRIAL"/>
    <property type="match status" value="1"/>
</dbReference>
<keyword evidence="4" id="KW-0808">Transferase</keyword>
<dbReference type="Pfam" id="PF01425">
    <property type="entry name" value="Amidase"/>
    <property type="match status" value="1"/>
</dbReference>
<accession>A0A366HDW2</accession>
<sequence>MSGSVDSADILAMDIAQLSQQYGSGACSPVDTLDAMRSAIESDTQGINAFCHLVWPAALQAAQASEKRHRAGQALGPLDGVPVSIKDLTQVAGWPTRCGSLATQDDPPAPVDAPSVVQLRAAGAVVFGKTTTTEFGWTVLSENPYSGLTRNPLNNAHSAGGSSSGAAAQVAAGWGPLALGSDAGGSVRIPASYCGLVGFKPTFGLIPAAPASAFAEFAHQGVLTRSMQDCITAMSVFSKGDPRDPSSLFSRSGSADGQERPLRIGWSRTLGAAQLPDADVAAAFEHTLARLSAAGYQLEEVAPGIEDACAAMWTIWCSRVFESFQAWPPSRRELLGDKLRGLYRAGEQLGMAELAASQTRLRALGTALARTFCDIDVLLTPSTPSVAPPAGRYLANGNESGENWFAMNGYAYPFNVSQQPALSIPMGLGGQGLPVGLQIVGRKYHDKQVLQLGSALESLLEVSP</sequence>
<dbReference type="InterPro" id="IPR020556">
    <property type="entry name" value="Amidase_CS"/>
</dbReference>